<dbReference type="Proteomes" id="UP000681722">
    <property type="component" value="Unassembled WGS sequence"/>
</dbReference>
<dbReference type="Proteomes" id="UP000663829">
    <property type="component" value="Unassembled WGS sequence"/>
</dbReference>
<dbReference type="AlphaFoldDB" id="A0A814K7F6"/>
<name>A0A814K7F6_9BILA</name>
<organism evidence="6 10">
    <name type="scientific">Didymodactylos carnosus</name>
    <dbReference type="NCBI Taxonomy" id="1234261"/>
    <lineage>
        <taxon>Eukaryota</taxon>
        <taxon>Metazoa</taxon>
        <taxon>Spiralia</taxon>
        <taxon>Gnathifera</taxon>
        <taxon>Rotifera</taxon>
        <taxon>Eurotatoria</taxon>
        <taxon>Bdelloidea</taxon>
        <taxon>Philodinida</taxon>
        <taxon>Philodinidae</taxon>
        <taxon>Didymodactylos</taxon>
    </lineage>
</organism>
<evidence type="ECO:0000313" key="8">
    <source>
        <dbReference type="EMBL" id="CAF3816942.1"/>
    </source>
</evidence>
<dbReference type="Pfam" id="PF00335">
    <property type="entry name" value="Tetraspanin"/>
    <property type="match status" value="1"/>
</dbReference>
<evidence type="ECO:0000256" key="2">
    <source>
        <dbReference type="ARBA" id="ARBA00022692"/>
    </source>
</evidence>
<dbReference type="EMBL" id="CAJOBC010004157">
    <property type="protein sequence ID" value="CAF3816942.1"/>
    <property type="molecule type" value="Genomic_DNA"/>
</dbReference>
<dbReference type="Gene3D" id="1.10.1450.10">
    <property type="entry name" value="Tetraspanin"/>
    <property type="match status" value="1"/>
</dbReference>
<gene>
    <name evidence="6" type="ORF">GPM918_LOCUS16090</name>
    <name evidence="7" type="ORF">OVA965_LOCUS30451</name>
    <name evidence="8" type="ORF">SRO942_LOCUS16090</name>
    <name evidence="9" type="ORF">TMI583_LOCUS31252</name>
</gene>
<keyword evidence="4 5" id="KW-0472">Membrane</keyword>
<evidence type="ECO:0000313" key="7">
    <source>
        <dbReference type="EMBL" id="CAF1343370.1"/>
    </source>
</evidence>
<dbReference type="Proteomes" id="UP000682733">
    <property type="component" value="Unassembled WGS sequence"/>
</dbReference>
<evidence type="ECO:0000256" key="5">
    <source>
        <dbReference type="SAM" id="Phobius"/>
    </source>
</evidence>
<keyword evidence="3 5" id="KW-1133">Transmembrane helix</keyword>
<dbReference type="Proteomes" id="UP000677228">
    <property type="component" value="Unassembled WGS sequence"/>
</dbReference>
<keyword evidence="10" id="KW-1185">Reference proteome</keyword>
<dbReference type="OrthoDB" id="71600at2759"/>
<evidence type="ECO:0008006" key="11">
    <source>
        <dbReference type="Google" id="ProtNLM"/>
    </source>
</evidence>
<feature type="transmembrane region" description="Helical" evidence="5">
    <location>
        <begin position="188"/>
        <end position="208"/>
    </location>
</feature>
<feature type="transmembrane region" description="Helical" evidence="5">
    <location>
        <begin position="75"/>
        <end position="96"/>
    </location>
</feature>
<feature type="transmembrane region" description="Helical" evidence="5">
    <location>
        <begin position="45"/>
        <end position="63"/>
    </location>
</feature>
<comment type="caution">
    <text evidence="6">The sequence shown here is derived from an EMBL/GenBank/DDBJ whole genome shotgun (WGS) entry which is preliminary data.</text>
</comment>
<reference evidence="6" key="1">
    <citation type="submission" date="2021-02" db="EMBL/GenBank/DDBJ databases">
        <authorList>
            <person name="Nowell W R."/>
        </authorList>
    </citation>
    <scope>NUCLEOTIDE SEQUENCE</scope>
</reference>
<dbReference type="EMBL" id="CAJNOQ010004157">
    <property type="protein sequence ID" value="CAF1047179.1"/>
    <property type="molecule type" value="Genomic_DNA"/>
</dbReference>
<protein>
    <recommendedName>
        <fullName evidence="11">Tetraspanin</fullName>
    </recommendedName>
</protein>
<dbReference type="SUPFAM" id="SSF48652">
    <property type="entry name" value="Tetraspanin"/>
    <property type="match status" value="1"/>
</dbReference>
<dbReference type="InterPro" id="IPR018499">
    <property type="entry name" value="Tetraspanin/Peripherin"/>
</dbReference>
<dbReference type="InterPro" id="IPR008952">
    <property type="entry name" value="Tetraspanin_EC2_sf"/>
</dbReference>
<dbReference type="EMBL" id="CAJOBA010043771">
    <property type="protein sequence ID" value="CAF4154432.1"/>
    <property type="molecule type" value="Genomic_DNA"/>
</dbReference>
<accession>A0A814K7F6</accession>
<comment type="subcellular location">
    <subcellularLocation>
        <location evidence="1">Membrane</location>
        <topology evidence="1">Multi-pass membrane protein</topology>
    </subcellularLocation>
</comment>
<keyword evidence="2 5" id="KW-0812">Transmembrane</keyword>
<sequence length="209" mass="24073">MQSACRVYLAFYCLSGVTLIYYGIKTYWDINDDISSLNGNQIIESYSKTVMVLGCLTLSLYVIGKVGIKHSDFFLNFFLVLLVFVTILQCLVFYSIRKSHDDFDDILRIKLKKCIKSINNSLCREELDLIQVRLRCCGIDSPLDWTKHRREQKQDPIPASCYTKGERTCYPYLTGCHPYLYEQFSTKFIQLHFATSCAVICGLTGLFVL</sequence>
<evidence type="ECO:0000313" key="9">
    <source>
        <dbReference type="EMBL" id="CAF4154432.1"/>
    </source>
</evidence>
<feature type="transmembrane region" description="Helical" evidence="5">
    <location>
        <begin position="7"/>
        <end position="25"/>
    </location>
</feature>
<evidence type="ECO:0000256" key="3">
    <source>
        <dbReference type="ARBA" id="ARBA00022989"/>
    </source>
</evidence>
<dbReference type="CDD" id="cd03127">
    <property type="entry name" value="tetraspanin_LEL"/>
    <property type="match status" value="1"/>
</dbReference>
<evidence type="ECO:0000256" key="1">
    <source>
        <dbReference type="ARBA" id="ARBA00004141"/>
    </source>
</evidence>
<evidence type="ECO:0000313" key="6">
    <source>
        <dbReference type="EMBL" id="CAF1047179.1"/>
    </source>
</evidence>
<dbReference type="GO" id="GO:0016020">
    <property type="term" value="C:membrane"/>
    <property type="evidence" value="ECO:0007669"/>
    <property type="project" value="UniProtKB-SubCell"/>
</dbReference>
<evidence type="ECO:0000313" key="10">
    <source>
        <dbReference type="Proteomes" id="UP000663829"/>
    </source>
</evidence>
<dbReference type="EMBL" id="CAJNOK010022139">
    <property type="protein sequence ID" value="CAF1343370.1"/>
    <property type="molecule type" value="Genomic_DNA"/>
</dbReference>
<proteinExistence type="predicted"/>
<evidence type="ECO:0000256" key="4">
    <source>
        <dbReference type="ARBA" id="ARBA00023136"/>
    </source>
</evidence>